<dbReference type="AlphaFoldDB" id="A0AA40HUZ2"/>
<keyword evidence="1" id="KW-0325">Glycoprotein</keyword>
<dbReference type="EMBL" id="JAULJE010000010">
    <property type="protein sequence ID" value="KAK1337946.1"/>
    <property type="molecule type" value="Genomic_DNA"/>
</dbReference>
<evidence type="ECO:0000313" key="3">
    <source>
        <dbReference type="EMBL" id="KAK1337946.1"/>
    </source>
</evidence>
<dbReference type="InterPro" id="IPR037055">
    <property type="entry name" value="MHC_I-like_Ag-recog_sf"/>
</dbReference>
<comment type="caution">
    <text evidence="3">The sequence shown here is derived from an EMBL/GenBank/DDBJ whole genome shotgun (WGS) entry which is preliminary data.</text>
</comment>
<keyword evidence="4" id="KW-1185">Reference proteome</keyword>
<dbReference type="GO" id="GO:0002476">
    <property type="term" value="P:antigen processing and presentation of endogenous peptide antigen via MHC class Ib"/>
    <property type="evidence" value="ECO:0007669"/>
    <property type="project" value="TreeGrafter"/>
</dbReference>
<dbReference type="GO" id="GO:0002486">
    <property type="term" value="P:antigen processing and presentation of endogenous peptide antigen via MHC class I via ER pathway, TAP-independent"/>
    <property type="evidence" value="ECO:0007669"/>
    <property type="project" value="TreeGrafter"/>
</dbReference>
<dbReference type="InterPro" id="IPR011161">
    <property type="entry name" value="MHC_I-like_Ag-recog"/>
</dbReference>
<dbReference type="GO" id="GO:0009897">
    <property type="term" value="C:external side of plasma membrane"/>
    <property type="evidence" value="ECO:0007669"/>
    <property type="project" value="TreeGrafter"/>
</dbReference>
<dbReference type="InterPro" id="IPR050208">
    <property type="entry name" value="MHC_class-I_related"/>
</dbReference>
<gene>
    <name evidence="3" type="ORF">QTO34_001049</name>
</gene>
<dbReference type="PANTHER" id="PTHR16675">
    <property type="entry name" value="MHC CLASS I-RELATED"/>
    <property type="match status" value="1"/>
</dbReference>
<evidence type="ECO:0000313" key="4">
    <source>
        <dbReference type="Proteomes" id="UP001177744"/>
    </source>
</evidence>
<dbReference type="SUPFAM" id="SSF54452">
    <property type="entry name" value="MHC antigen-recognition domain"/>
    <property type="match status" value="1"/>
</dbReference>
<dbReference type="GO" id="GO:0006955">
    <property type="term" value="P:immune response"/>
    <property type="evidence" value="ECO:0007669"/>
    <property type="project" value="TreeGrafter"/>
</dbReference>
<dbReference type="GO" id="GO:0001916">
    <property type="term" value="P:positive regulation of T cell mediated cytotoxicity"/>
    <property type="evidence" value="ECO:0007669"/>
    <property type="project" value="TreeGrafter"/>
</dbReference>
<dbReference type="PANTHER" id="PTHR16675:SF268">
    <property type="entry name" value="UL16-BINDING PROTEIN 1"/>
    <property type="match status" value="1"/>
</dbReference>
<evidence type="ECO:0000256" key="1">
    <source>
        <dbReference type="ARBA" id="ARBA00023180"/>
    </source>
</evidence>
<dbReference type="InterPro" id="IPR011162">
    <property type="entry name" value="MHC_I/II-like_Ag-recog"/>
</dbReference>
<sequence>MCMVQGKMDEEKYLSYDCGSNKDISMNLLREAGKAMDSCKHELGTLRDIGKELKTLLPDIKQEKYADGAPFTLQVRMTCQGKADEGTCGFLEFFLDGQRFLTFDNKTAEYRADNSVGERLKKKWENNEDLTKFFKMTLSGDCNLLHQCWVHRKKEPETGVCFQTCSLLFPLLGITFLLHLTWPISGNPSIPLQISSWEDFSPTFLVNVLLFRSQQE</sequence>
<dbReference type="Pfam" id="PF00129">
    <property type="entry name" value="MHC_I"/>
    <property type="match status" value="1"/>
</dbReference>
<dbReference type="Proteomes" id="UP001177744">
    <property type="component" value="Unassembled WGS sequence"/>
</dbReference>
<organism evidence="3 4">
    <name type="scientific">Cnephaeus nilssonii</name>
    <name type="common">Northern bat</name>
    <name type="synonym">Eptesicus nilssonii</name>
    <dbReference type="NCBI Taxonomy" id="3371016"/>
    <lineage>
        <taxon>Eukaryota</taxon>
        <taxon>Metazoa</taxon>
        <taxon>Chordata</taxon>
        <taxon>Craniata</taxon>
        <taxon>Vertebrata</taxon>
        <taxon>Euteleostomi</taxon>
        <taxon>Mammalia</taxon>
        <taxon>Eutheria</taxon>
        <taxon>Laurasiatheria</taxon>
        <taxon>Chiroptera</taxon>
        <taxon>Yangochiroptera</taxon>
        <taxon>Vespertilionidae</taxon>
        <taxon>Cnephaeus</taxon>
    </lineage>
</organism>
<feature type="domain" description="MHC class I-like antigen recognition-like" evidence="2">
    <location>
        <begin position="6"/>
        <end position="152"/>
    </location>
</feature>
<reference evidence="3" key="1">
    <citation type="submission" date="2023-06" db="EMBL/GenBank/DDBJ databases">
        <title>Reference genome for the Northern bat (Eptesicus nilssonii), a most northern bat species.</title>
        <authorList>
            <person name="Laine V.N."/>
            <person name="Pulliainen A.T."/>
            <person name="Lilley T.M."/>
        </authorList>
    </citation>
    <scope>NUCLEOTIDE SEQUENCE</scope>
    <source>
        <strain evidence="3">BLF_Eptnil</strain>
        <tissue evidence="3">Kidney</tissue>
    </source>
</reference>
<protein>
    <recommendedName>
        <fullName evidence="2">MHC class I-like antigen recognition-like domain-containing protein</fullName>
    </recommendedName>
</protein>
<accession>A0AA40HUZ2</accession>
<dbReference type="Gene3D" id="3.30.500.10">
    <property type="entry name" value="MHC class I-like antigen recognition-like"/>
    <property type="match status" value="1"/>
</dbReference>
<dbReference type="GO" id="GO:0005615">
    <property type="term" value="C:extracellular space"/>
    <property type="evidence" value="ECO:0007669"/>
    <property type="project" value="TreeGrafter"/>
</dbReference>
<proteinExistence type="predicted"/>
<name>A0AA40HUZ2_CNENI</name>
<evidence type="ECO:0000259" key="2">
    <source>
        <dbReference type="Pfam" id="PF00129"/>
    </source>
</evidence>